<dbReference type="Gene3D" id="3.40.1180.10">
    <property type="entry name" value="Decaprenyl diphosphate synthase-like"/>
    <property type="match status" value="1"/>
</dbReference>
<evidence type="ECO:0000313" key="3">
    <source>
        <dbReference type="EMBL" id="MBC8535648.1"/>
    </source>
</evidence>
<dbReference type="PROSITE" id="PS01066">
    <property type="entry name" value="UPP_SYNTHASE"/>
    <property type="match status" value="1"/>
</dbReference>
<dbReference type="InterPro" id="IPR018520">
    <property type="entry name" value="UPP_synth-like_CS"/>
</dbReference>
<feature type="binding site" evidence="2">
    <location>
        <begin position="199"/>
        <end position="201"/>
    </location>
    <ligand>
        <name>substrate</name>
    </ligand>
</feature>
<feature type="binding site" evidence="2">
    <location>
        <position position="75"/>
    </location>
    <ligand>
        <name>substrate</name>
    </ligand>
</feature>
<evidence type="ECO:0000313" key="4">
    <source>
        <dbReference type="Proteomes" id="UP000620366"/>
    </source>
</evidence>
<dbReference type="FunFam" id="3.40.1180.10:FF:000001">
    <property type="entry name" value="(2E,6E)-farnesyl-diphosphate-specific ditrans,polycis-undecaprenyl-diphosphate synthase"/>
    <property type="match status" value="1"/>
</dbReference>
<name>A0A926DCM2_9FIRM</name>
<dbReference type="HAMAP" id="MF_01139">
    <property type="entry name" value="ISPT"/>
    <property type="match status" value="1"/>
</dbReference>
<feature type="binding site" evidence="2">
    <location>
        <position position="43"/>
    </location>
    <ligand>
        <name>substrate</name>
    </ligand>
</feature>
<feature type="binding site" evidence="2">
    <location>
        <begin position="27"/>
        <end position="30"/>
    </location>
    <ligand>
        <name>substrate</name>
    </ligand>
</feature>
<evidence type="ECO:0000256" key="1">
    <source>
        <dbReference type="ARBA" id="ARBA00022679"/>
    </source>
</evidence>
<dbReference type="AlphaFoldDB" id="A0A926DCM2"/>
<proteinExistence type="inferred from homology"/>
<dbReference type="EC" id="2.5.1.-" evidence="2"/>
<reference evidence="3" key="1">
    <citation type="submission" date="2020-08" db="EMBL/GenBank/DDBJ databases">
        <title>Genome public.</title>
        <authorList>
            <person name="Liu C."/>
            <person name="Sun Q."/>
        </authorList>
    </citation>
    <scope>NUCLEOTIDE SEQUENCE</scope>
    <source>
        <strain evidence="3">BX7</strain>
    </source>
</reference>
<feature type="binding site" evidence="2">
    <location>
        <position position="212"/>
    </location>
    <ligand>
        <name>Mg(2+)</name>
        <dbReference type="ChEBI" id="CHEBI:18420"/>
    </ligand>
</feature>
<dbReference type="InterPro" id="IPR001441">
    <property type="entry name" value="UPP_synth-like"/>
</dbReference>
<gene>
    <name evidence="3" type="ORF">H8695_02945</name>
</gene>
<comment type="caution">
    <text evidence="3">The sequence shown here is derived from an EMBL/GenBank/DDBJ whole genome shotgun (WGS) entry which is preliminary data.</text>
</comment>
<dbReference type="RefSeq" id="WP_249299378.1">
    <property type="nucleotide sequence ID" value="NZ_JACRSP010000001.1"/>
</dbReference>
<evidence type="ECO:0000256" key="2">
    <source>
        <dbReference type="HAMAP-Rule" id="MF_01139"/>
    </source>
</evidence>
<keyword evidence="2" id="KW-0479">Metal-binding</keyword>
<dbReference type="Pfam" id="PF01255">
    <property type="entry name" value="Prenyltransf"/>
    <property type="match status" value="1"/>
</dbReference>
<dbReference type="CDD" id="cd00475">
    <property type="entry name" value="Cis_IPPS"/>
    <property type="match status" value="1"/>
</dbReference>
<dbReference type="Proteomes" id="UP000620366">
    <property type="component" value="Unassembled WGS sequence"/>
</dbReference>
<feature type="binding site" evidence="2">
    <location>
        <position position="31"/>
    </location>
    <ligand>
        <name>substrate</name>
    </ligand>
</feature>
<feature type="binding site" evidence="2">
    <location>
        <begin position="71"/>
        <end position="73"/>
    </location>
    <ligand>
        <name>substrate</name>
    </ligand>
</feature>
<organism evidence="3 4">
    <name type="scientific">Feifania hominis</name>
    <dbReference type="NCBI Taxonomy" id="2763660"/>
    <lineage>
        <taxon>Bacteria</taxon>
        <taxon>Bacillati</taxon>
        <taxon>Bacillota</taxon>
        <taxon>Clostridia</taxon>
        <taxon>Eubacteriales</taxon>
        <taxon>Feifaniaceae</taxon>
        <taxon>Feifania</taxon>
    </lineage>
</organism>
<keyword evidence="1 2" id="KW-0808">Transferase</keyword>
<protein>
    <recommendedName>
        <fullName evidence="2">Isoprenyl transferase</fullName>
        <ecNumber evidence="2">2.5.1.-</ecNumber>
    </recommendedName>
</protein>
<feature type="binding site" evidence="2">
    <location>
        <position position="26"/>
    </location>
    <ligand>
        <name>Mg(2+)</name>
        <dbReference type="ChEBI" id="CHEBI:18420"/>
    </ligand>
</feature>
<comment type="subunit">
    <text evidence="2">Homodimer.</text>
</comment>
<dbReference type="PANTHER" id="PTHR10291:SF0">
    <property type="entry name" value="DEHYDRODOLICHYL DIPHOSPHATE SYNTHASE 2"/>
    <property type="match status" value="1"/>
</dbReference>
<dbReference type="PANTHER" id="PTHR10291">
    <property type="entry name" value="DEHYDRODOLICHYL DIPHOSPHATE SYNTHASE FAMILY MEMBER"/>
    <property type="match status" value="1"/>
</dbReference>
<comment type="similarity">
    <text evidence="2">Belongs to the UPP synthase family.</text>
</comment>
<feature type="active site" description="Proton acceptor" evidence="2">
    <location>
        <position position="74"/>
    </location>
</feature>
<feature type="active site" evidence="2">
    <location>
        <position position="26"/>
    </location>
</feature>
<accession>A0A926DCM2</accession>
<sequence>MLFGRKRQNDELDWNNLPEHIGIIMDGNGRWAKRRGLPRTAGHRVGAETFRKIARHAQSIGIGYLTVYAFSTENWKRPPEEIETIMNLLHDYLLEARESLGRENIVLRCIGDPGRLREDLQQMIREISAMSESNTGLIVNIALNYGGQDEIVHAVNAALAKRAQAGLPAQLTKQEIEDNLYTAGQPMPDLIIRPSGEMRLSNFLTWQSAYSEFYVTEKLWPDFNEQDLERAIAAYQKRNRRFGGV</sequence>
<dbReference type="EMBL" id="JACRSP010000001">
    <property type="protein sequence ID" value="MBC8535648.1"/>
    <property type="molecule type" value="Genomic_DNA"/>
</dbReference>
<comment type="cofactor">
    <cofactor evidence="2">
        <name>Mg(2+)</name>
        <dbReference type="ChEBI" id="CHEBI:18420"/>
    </cofactor>
    <text evidence="2">Binds 2 magnesium ions per subunit.</text>
</comment>
<keyword evidence="4" id="KW-1185">Reference proteome</keyword>
<feature type="binding site" evidence="2">
    <location>
        <position position="193"/>
    </location>
    <ligand>
        <name>substrate</name>
    </ligand>
</feature>
<feature type="binding site" evidence="2">
    <location>
        <position position="39"/>
    </location>
    <ligand>
        <name>substrate</name>
    </ligand>
</feature>
<dbReference type="GO" id="GO:0016094">
    <property type="term" value="P:polyprenol biosynthetic process"/>
    <property type="evidence" value="ECO:0007669"/>
    <property type="project" value="TreeGrafter"/>
</dbReference>
<dbReference type="GO" id="GO:0000287">
    <property type="term" value="F:magnesium ion binding"/>
    <property type="evidence" value="ECO:0007669"/>
    <property type="project" value="UniProtKB-UniRule"/>
</dbReference>
<dbReference type="NCBIfam" id="NF011405">
    <property type="entry name" value="PRK14830.1"/>
    <property type="match status" value="1"/>
</dbReference>
<dbReference type="SUPFAM" id="SSF64005">
    <property type="entry name" value="Undecaprenyl diphosphate synthase"/>
    <property type="match status" value="1"/>
</dbReference>
<dbReference type="NCBIfam" id="TIGR00055">
    <property type="entry name" value="uppS"/>
    <property type="match status" value="1"/>
</dbReference>
<dbReference type="GO" id="GO:0045547">
    <property type="term" value="F:ditrans,polycis-polyprenyl diphosphate synthase [(2E,6E)-farnesyl diphosphate specific] activity"/>
    <property type="evidence" value="ECO:0007669"/>
    <property type="project" value="TreeGrafter"/>
</dbReference>
<keyword evidence="2" id="KW-0460">Magnesium</keyword>
<dbReference type="InterPro" id="IPR036424">
    <property type="entry name" value="UPP_synth-like_sf"/>
</dbReference>
<feature type="binding site" evidence="2">
    <location>
        <position position="77"/>
    </location>
    <ligand>
        <name>substrate</name>
    </ligand>
</feature>
<comment type="function">
    <text evidence="2">Catalyzes the condensation of isopentenyl diphosphate (IPP) with allylic pyrophosphates generating different type of terpenoids.</text>
</comment>